<dbReference type="SUPFAM" id="SSF55781">
    <property type="entry name" value="GAF domain-like"/>
    <property type="match status" value="1"/>
</dbReference>
<dbReference type="Proteomes" id="UP000193228">
    <property type="component" value="Unassembled WGS sequence"/>
</dbReference>
<keyword evidence="1" id="KW-0805">Transcription regulation</keyword>
<dbReference type="InterPro" id="IPR036390">
    <property type="entry name" value="WH_DNA-bd_sf"/>
</dbReference>
<feature type="region of interest" description="Disordered" evidence="4">
    <location>
        <begin position="254"/>
        <end position="276"/>
    </location>
</feature>
<accession>A0A1X7JFV7</accession>
<keyword evidence="3" id="KW-0804">Transcription</keyword>
<evidence type="ECO:0000256" key="2">
    <source>
        <dbReference type="ARBA" id="ARBA00023125"/>
    </source>
</evidence>
<protein>
    <submittedName>
        <fullName evidence="7">Transcriptional regulator, IclR family</fullName>
    </submittedName>
</protein>
<dbReference type="STRING" id="1515439.SAMN06265784_102544"/>
<feature type="compositionally biased region" description="Polar residues" evidence="4">
    <location>
        <begin position="256"/>
        <end position="268"/>
    </location>
</feature>
<evidence type="ECO:0000256" key="4">
    <source>
        <dbReference type="SAM" id="MobiDB-lite"/>
    </source>
</evidence>
<dbReference type="InterPro" id="IPR005471">
    <property type="entry name" value="Tscrpt_reg_IclR_N"/>
</dbReference>
<dbReference type="InterPro" id="IPR050707">
    <property type="entry name" value="HTH_MetabolicPath_Reg"/>
</dbReference>
<keyword evidence="8" id="KW-1185">Reference proteome</keyword>
<dbReference type="AlphaFoldDB" id="A0A1X7JFV7"/>
<dbReference type="PANTHER" id="PTHR30136">
    <property type="entry name" value="HELIX-TURN-HELIX TRANSCRIPTIONAL REGULATOR, ICLR FAMILY"/>
    <property type="match status" value="1"/>
</dbReference>
<evidence type="ECO:0000313" key="7">
    <source>
        <dbReference type="EMBL" id="SMG26572.1"/>
    </source>
</evidence>
<organism evidence="7 8">
    <name type="scientific">Paraburkholderia susongensis</name>
    <dbReference type="NCBI Taxonomy" id="1515439"/>
    <lineage>
        <taxon>Bacteria</taxon>
        <taxon>Pseudomonadati</taxon>
        <taxon>Pseudomonadota</taxon>
        <taxon>Betaproteobacteria</taxon>
        <taxon>Burkholderiales</taxon>
        <taxon>Burkholderiaceae</taxon>
        <taxon>Paraburkholderia</taxon>
    </lineage>
</organism>
<evidence type="ECO:0000313" key="8">
    <source>
        <dbReference type="Proteomes" id="UP000193228"/>
    </source>
</evidence>
<proteinExistence type="predicted"/>
<dbReference type="SUPFAM" id="SSF46785">
    <property type="entry name" value="Winged helix' DNA-binding domain"/>
    <property type="match status" value="1"/>
</dbReference>
<evidence type="ECO:0000256" key="1">
    <source>
        <dbReference type="ARBA" id="ARBA00023015"/>
    </source>
</evidence>
<keyword evidence="2" id="KW-0238">DNA-binding</keyword>
<dbReference type="Pfam" id="PF01614">
    <property type="entry name" value="IclR_C"/>
    <property type="match status" value="1"/>
</dbReference>
<feature type="domain" description="HTH iclR-type" evidence="5">
    <location>
        <begin position="3"/>
        <end position="65"/>
    </location>
</feature>
<dbReference type="InterPro" id="IPR014757">
    <property type="entry name" value="Tscrpt_reg_IclR_C"/>
</dbReference>
<dbReference type="InterPro" id="IPR036388">
    <property type="entry name" value="WH-like_DNA-bd_sf"/>
</dbReference>
<name>A0A1X7JFV7_9BURK</name>
<dbReference type="GO" id="GO:0003700">
    <property type="term" value="F:DNA-binding transcription factor activity"/>
    <property type="evidence" value="ECO:0007669"/>
    <property type="project" value="TreeGrafter"/>
</dbReference>
<dbReference type="EMBL" id="FXAT01000002">
    <property type="protein sequence ID" value="SMG26572.1"/>
    <property type="molecule type" value="Genomic_DNA"/>
</dbReference>
<gene>
    <name evidence="7" type="ORF">SAMN06265784_102544</name>
</gene>
<dbReference type="PANTHER" id="PTHR30136:SF24">
    <property type="entry name" value="HTH-TYPE TRANSCRIPTIONAL REPRESSOR ALLR"/>
    <property type="match status" value="1"/>
</dbReference>
<dbReference type="Gene3D" id="1.10.10.10">
    <property type="entry name" value="Winged helix-like DNA-binding domain superfamily/Winged helix DNA-binding domain"/>
    <property type="match status" value="1"/>
</dbReference>
<evidence type="ECO:0000259" key="6">
    <source>
        <dbReference type="PROSITE" id="PS51078"/>
    </source>
</evidence>
<dbReference type="InterPro" id="IPR029016">
    <property type="entry name" value="GAF-like_dom_sf"/>
</dbReference>
<evidence type="ECO:0000259" key="5">
    <source>
        <dbReference type="PROSITE" id="PS51077"/>
    </source>
</evidence>
<dbReference type="OrthoDB" id="8858707at2"/>
<dbReference type="Pfam" id="PF09339">
    <property type="entry name" value="HTH_IclR"/>
    <property type="match status" value="1"/>
</dbReference>
<dbReference type="GO" id="GO:0003677">
    <property type="term" value="F:DNA binding"/>
    <property type="evidence" value="ECO:0007669"/>
    <property type="project" value="UniProtKB-KW"/>
</dbReference>
<feature type="domain" description="IclR-ED" evidence="6">
    <location>
        <begin position="66"/>
        <end position="249"/>
    </location>
</feature>
<sequence>MNMKTIATALEILEVFTDDNNYHSVSELADRFALPRSQVSRILSTFRDAGWLEQHPKTRLYSVGVAAYAFGSRFIRQHPLTRQALPILRSVVDRSGFHATLSTLDGLRPLYLLGIEGPVAVDFTSDFGAYYPFHATAPGKALAAFAPSRIREQLLAQAPFERLTMRTIVEGERLRKELDHIARRGYSASDGERLAGIGGLAVPVIDHSGELVAAVGTAFPTQMVSPAEYEYQVQILRGAAHALAERFEGSPRVLRLQQSRRSTGNHPSTMHDEEEA</sequence>
<dbReference type="PROSITE" id="PS51077">
    <property type="entry name" value="HTH_ICLR"/>
    <property type="match status" value="1"/>
</dbReference>
<dbReference type="Gene3D" id="3.30.450.40">
    <property type="match status" value="1"/>
</dbReference>
<dbReference type="SMART" id="SM00346">
    <property type="entry name" value="HTH_ICLR"/>
    <property type="match status" value="1"/>
</dbReference>
<dbReference type="GO" id="GO:0045892">
    <property type="term" value="P:negative regulation of DNA-templated transcription"/>
    <property type="evidence" value="ECO:0007669"/>
    <property type="project" value="TreeGrafter"/>
</dbReference>
<dbReference type="PROSITE" id="PS51078">
    <property type="entry name" value="ICLR_ED"/>
    <property type="match status" value="1"/>
</dbReference>
<reference evidence="8" key="1">
    <citation type="submission" date="2017-04" db="EMBL/GenBank/DDBJ databases">
        <authorList>
            <person name="Varghese N."/>
            <person name="Submissions S."/>
        </authorList>
    </citation>
    <scope>NUCLEOTIDE SEQUENCE [LARGE SCALE GENOMIC DNA]</scope>
    <source>
        <strain evidence="8">LMG 29540</strain>
    </source>
</reference>
<evidence type="ECO:0000256" key="3">
    <source>
        <dbReference type="ARBA" id="ARBA00023163"/>
    </source>
</evidence>